<dbReference type="InterPro" id="IPR050330">
    <property type="entry name" value="Bact_OuterMem_StrucFunc"/>
</dbReference>
<dbReference type="SUPFAM" id="SSF48452">
    <property type="entry name" value="TPR-like"/>
    <property type="match status" value="1"/>
</dbReference>
<sequence length="753" mass="85834">MKHIYILLIVFSIQFIQAQQQDLERANRFFNKTYYSEAIPLYEKISNKIQTQEVIQNLGDCYFFTNDFDNAQKQYAILVHSNNKNLSEDVYFRYTQTLKAKGKYNEANDVMRKFYSASNNSRAIEKLESDIKTLKNVSAIGNRYTIQNLPLNTENSEFGAVVFGDKLVFAAVKKKPNLFDKTYKWNNELYLNLVSIPLKNINVSDSSITYFSKDLKSPMHESNAIFTKDGKFMYFTRNNSNNGSRAKNADKISNIQIFRAEFVKDKWTNITALPFNSPNYSVEHPALSPDEKTLYFASDMPGTLGSFDIYKVSIEGTTYGTPINLGENINTSKREQFPFVSKDNKLYFSSNGRESYGALDVFVSDIQNNSYSKASNVGLPLNSGYDDFAFTINSDTKEGYFSSDRPGGKGKDDIYSLKETKELIIEDCKQYIAGIITDTDSHLALKNATVVLKNSSNQELEKGITDADGKFNFTIECESNYSIVATKENYTENSKSFHSSAERKKSNDGSMDIRSLEIIKKEEQIAFEKKKADDLLKAQQLKAAELVSIQQKKKADAIALQEKKTAEANALKQKKKEDAIALEEKRLANLATAEQLKKEKLEADKKTKEIAAAKKKEKTEAIVATEKDVVKDKDRLIIKTDPIYFDYNMWYIRKESKKILNRVAELMNKYPEMVVEIGSHTDNRGNAKFNEDLSQKRADATRNYIIEQGIPKNRIYAKGYGESVPIVKCVPEDSCDEEQHELNRRSEFVIKNL</sequence>
<reference evidence="6 7" key="1">
    <citation type="submission" date="2016-10" db="EMBL/GenBank/DDBJ databases">
        <title>Flavobacterium gilvum sp. nov., isolated from stream water.</title>
        <authorList>
            <person name="Shin S.-K."/>
            <person name="Cho Y.-J."/>
            <person name="Yi H."/>
        </authorList>
    </citation>
    <scope>NUCLEOTIDE SEQUENCE [LARGE SCALE GENOMIC DNA]</scope>
    <source>
        <strain evidence="6 7">EM1308</strain>
    </source>
</reference>
<evidence type="ECO:0000256" key="1">
    <source>
        <dbReference type="ARBA" id="ARBA00004442"/>
    </source>
</evidence>
<dbReference type="Gene3D" id="2.60.40.1120">
    <property type="entry name" value="Carboxypeptidase-like, regulatory domain"/>
    <property type="match status" value="1"/>
</dbReference>
<dbReference type="InterPro" id="IPR011042">
    <property type="entry name" value="6-blade_b-propeller_TolB-like"/>
</dbReference>
<comment type="subcellular location">
    <subcellularLocation>
        <location evidence="1">Cell outer membrane</location>
    </subcellularLocation>
</comment>
<dbReference type="InterPro" id="IPR006665">
    <property type="entry name" value="OmpA-like"/>
</dbReference>
<keyword evidence="6" id="KW-0966">Cell projection</keyword>
<dbReference type="PANTHER" id="PTHR30329:SF21">
    <property type="entry name" value="LIPOPROTEIN YIAD-RELATED"/>
    <property type="match status" value="1"/>
</dbReference>
<dbReference type="SUPFAM" id="SSF82171">
    <property type="entry name" value="DPP6 N-terminal domain-like"/>
    <property type="match status" value="1"/>
</dbReference>
<dbReference type="SUPFAM" id="SSF49478">
    <property type="entry name" value="Cna protein B-type domain"/>
    <property type="match status" value="1"/>
</dbReference>
<accession>A0AAC9N5R9</accession>
<evidence type="ECO:0000313" key="7">
    <source>
        <dbReference type="Proteomes" id="UP000175968"/>
    </source>
</evidence>
<dbReference type="Pfam" id="PF00691">
    <property type="entry name" value="OmpA"/>
    <property type="match status" value="1"/>
</dbReference>
<dbReference type="Gene3D" id="1.25.40.10">
    <property type="entry name" value="Tetratricopeptide repeat domain"/>
    <property type="match status" value="1"/>
</dbReference>
<dbReference type="AlphaFoldDB" id="A0AAC9N5R9"/>
<dbReference type="EMBL" id="CP017479">
    <property type="protein sequence ID" value="AOW10181.1"/>
    <property type="molecule type" value="Genomic_DNA"/>
</dbReference>
<dbReference type="InterPro" id="IPR011659">
    <property type="entry name" value="WD40"/>
</dbReference>
<dbReference type="Gene3D" id="3.30.1330.60">
    <property type="entry name" value="OmpA-like domain"/>
    <property type="match status" value="1"/>
</dbReference>
<dbReference type="Gene3D" id="2.120.10.30">
    <property type="entry name" value="TolB, C-terminal domain"/>
    <property type="match status" value="1"/>
</dbReference>
<dbReference type="PRINTS" id="PR01021">
    <property type="entry name" value="OMPADOMAIN"/>
</dbReference>
<organism evidence="6 7">
    <name type="scientific">Flavobacterium gilvum</name>
    <dbReference type="NCBI Taxonomy" id="1492737"/>
    <lineage>
        <taxon>Bacteria</taxon>
        <taxon>Pseudomonadati</taxon>
        <taxon>Bacteroidota</taxon>
        <taxon>Flavobacteriia</taxon>
        <taxon>Flavobacteriales</taxon>
        <taxon>Flavobacteriaceae</taxon>
        <taxon>Flavobacterium</taxon>
    </lineage>
</organism>
<dbReference type="PROSITE" id="PS51123">
    <property type="entry name" value="OMPA_2"/>
    <property type="match status" value="1"/>
</dbReference>
<evidence type="ECO:0000313" key="6">
    <source>
        <dbReference type="EMBL" id="AOW10181.1"/>
    </source>
</evidence>
<dbReference type="Pfam" id="PF13620">
    <property type="entry name" value="CarboxypepD_reg"/>
    <property type="match status" value="1"/>
</dbReference>
<keyword evidence="2 4" id="KW-0472">Membrane</keyword>
<evidence type="ECO:0000256" key="2">
    <source>
        <dbReference type="ARBA" id="ARBA00023136"/>
    </source>
</evidence>
<name>A0AAC9N5R9_9FLAO</name>
<dbReference type="InterPro" id="IPR011990">
    <property type="entry name" value="TPR-like_helical_dom_sf"/>
</dbReference>
<dbReference type="Proteomes" id="UP000175968">
    <property type="component" value="Chromosome"/>
</dbReference>
<evidence type="ECO:0000256" key="3">
    <source>
        <dbReference type="ARBA" id="ARBA00023237"/>
    </source>
</evidence>
<keyword evidence="6" id="KW-0969">Cilium</keyword>
<dbReference type="PANTHER" id="PTHR30329">
    <property type="entry name" value="STATOR ELEMENT OF FLAGELLAR MOTOR COMPLEX"/>
    <property type="match status" value="1"/>
</dbReference>
<keyword evidence="7" id="KW-1185">Reference proteome</keyword>
<dbReference type="GO" id="GO:0009279">
    <property type="term" value="C:cell outer membrane"/>
    <property type="evidence" value="ECO:0007669"/>
    <property type="project" value="UniProtKB-SubCell"/>
</dbReference>
<dbReference type="RefSeq" id="WP_035638961.1">
    <property type="nucleotide sequence ID" value="NZ_CP017479.1"/>
</dbReference>
<gene>
    <name evidence="6" type="ORF">EM308_12065</name>
</gene>
<dbReference type="CDD" id="cd07185">
    <property type="entry name" value="OmpA_C-like"/>
    <property type="match status" value="1"/>
</dbReference>
<dbReference type="InterPro" id="IPR036737">
    <property type="entry name" value="OmpA-like_sf"/>
</dbReference>
<dbReference type="Pfam" id="PF07676">
    <property type="entry name" value="PD40"/>
    <property type="match status" value="2"/>
</dbReference>
<keyword evidence="3" id="KW-0998">Cell outer membrane</keyword>
<dbReference type="InterPro" id="IPR006664">
    <property type="entry name" value="OMP_bac"/>
</dbReference>
<evidence type="ECO:0000256" key="4">
    <source>
        <dbReference type="PROSITE-ProRule" id="PRU00473"/>
    </source>
</evidence>
<dbReference type="KEGG" id="fgl:EM308_12065"/>
<feature type="domain" description="OmpA-like" evidence="5">
    <location>
        <begin position="632"/>
        <end position="753"/>
    </location>
</feature>
<keyword evidence="6" id="KW-0282">Flagellum</keyword>
<dbReference type="SUPFAM" id="SSF103088">
    <property type="entry name" value="OmpA-like"/>
    <property type="match status" value="1"/>
</dbReference>
<protein>
    <submittedName>
        <fullName evidence="6">Flagellar motor protein MotB</fullName>
    </submittedName>
</protein>
<proteinExistence type="predicted"/>
<evidence type="ECO:0000259" key="5">
    <source>
        <dbReference type="PROSITE" id="PS51123"/>
    </source>
</evidence>